<sequence length="143" mass="16317">MIDNRDVIPEGVDGKKAYSGSMDDNDKEKWRNYKCNPMYKCGSILTYSPKNEDVGNKCTKDYSYLKNRPELIIKCDNDNDYYKYDETENGTTTLKLFDGKIDEVVRDNLLNLDDCSCLIKPDGRDVNTNPNYGKIDGGTKANQ</sequence>
<organism evidence="1 2">
    <name type="scientific">Aureococcus anophagefferens virus</name>
    <dbReference type="NCBI Taxonomy" id="1474867"/>
    <lineage>
        <taxon>Viruses</taxon>
        <taxon>Varidnaviria</taxon>
        <taxon>Bamfordvirae</taxon>
        <taxon>Nucleocytoviricota</taxon>
        <taxon>Megaviricetes</taxon>
        <taxon>Imitervirales</taxon>
        <taxon>Schizomimiviridae</taxon>
        <taxon>Kratosvirus</taxon>
        <taxon>Kratosvirus quantuckense</taxon>
    </lineage>
</organism>
<dbReference type="GeneID" id="20041731"/>
<evidence type="ECO:0000313" key="2">
    <source>
        <dbReference type="Proteomes" id="UP000028667"/>
    </source>
</evidence>
<protein>
    <submittedName>
        <fullName evidence="1">Uncharacterized protein</fullName>
    </submittedName>
</protein>
<keyword evidence="2" id="KW-1185">Reference proteome</keyword>
<proteinExistence type="predicted"/>
<gene>
    <name evidence="1" type="ORF">AaV_259</name>
</gene>
<dbReference type="RefSeq" id="YP_009052333.1">
    <property type="nucleotide sequence ID" value="NC_024697.1"/>
</dbReference>
<evidence type="ECO:0000313" key="1">
    <source>
        <dbReference type="EMBL" id="AII17240.1"/>
    </source>
</evidence>
<dbReference type="KEGG" id="vg:20041731"/>
<reference evidence="1 2" key="1">
    <citation type="journal article" date="2014" name="Virology">
        <title>Genome of brown tide virus (AaV), the little giant of the Megaviridae, elucidates NCLDV genome expansion and host-virus coevolution.</title>
        <authorList>
            <person name="Moniruzzaman M."/>
            <person name="LeCleir G.R."/>
            <person name="Brown C.M."/>
            <person name="Gobler C.J."/>
            <person name="Bidle K.D."/>
            <person name="Wilson W.H."/>
            <person name="Wilhelm S.W."/>
        </authorList>
    </citation>
    <scope>NUCLEOTIDE SEQUENCE [LARGE SCALE GENOMIC DNA]</scope>
    <source>
        <strain evidence="1">BtV-01</strain>
    </source>
</reference>
<dbReference type="EMBL" id="KJ645900">
    <property type="protein sequence ID" value="AII17240.1"/>
    <property type="molecule type" value="Genomic_DNA"/>
</dbReference>
<dbReference type="Proteomes" id="UP000028667">
    <property type="component" value="Segment"/>
</dbReference>
<name>A0A076FGM5_9VIRU</name>
<accession>A0A076FGM5</accession>